<dbReference type="OrthoDB" id="515401at2759"/>
<dbReference type="PRINTS" id="PR00619">
    <property type="entry name" value="GATAZNFINGER"/>
</dbReference>
<feature type="zinc finger region" description="GATA-type 2" evidence="9">
    <location>
        <begin position="330"/>
        <end position="354"/>
    </location>
</feature>
<dbReference type="SUPFAM" id="SSF57716">
    <property type="entry name" value="Glucocorticoid receptor-like (DNA-binding domain)"/>
    <property type="match status" value="2"/>
</dbReference>
<proteinExistence type="predicted"/>
<evidence type="ECO:0000256" key="3">
    <source>
        <dbReference type="ARBA" id="ARBA00022771"/>
    </source>
</evidence>
<dbReference type="GO" id="GO:0008270">
    <property type="term" value="F:zinc ion binding"/>
    <property type="evidence" value="ECO:0007669"/>
    <property type="project" value="UniProtKB-KW"/>
</dbReference>
<evidence type="ECO:0000256" key="6">
    <source>
        <dbReference type="ARBA" id="ARBA00023125"/>
    </source>
</evidence>
<keyword evidence="4 9" id="KW-0862">Zinc</keyword>
<dbReference type="FunFam" id="3.30.50.10:FF:000032">
    <property type="entry name" value="Transcription factor GATA-3"/>
    <property type="match status" value="1"/>
</dbReference>
<dbReference type="InterPro" id="IPR013088">
    <property type="entry name" value="Znf_NHR/GATA"/>
</dbReference>
<feature type="region of interest" description="Disordered" evidence="10">
    <location>
        <begin position="121"/>
        <end position="184"/>
    </location>
</feature>
<keyword evidence="2 9" id="KW-0479">Metal-binding</keyword>
<reference evidence="12" key="1">
    <citation type="submission" date="2021-02" db="EMBL/GenBank/DDBJ databases">
        <authorList>
            <person name="Bekaert M."/>
        </authorList>
    </citation>
    <scope>NUCLEOTIDE SEQUENCE</scope>
    <source>
        <strain evidence="12">IoA-00</strain>
    </source>
</reference>
<dbReference type="PROSITE" id="PS50114">
    <property type="entry name" value="GATA_ZN_FINGER_2"/>
    <property type="match status" value="2"/>
</dbReference>
<feature type="region of interest" description="Disordered" evidence="10">
    <location>
        <begin position="209"/>
        <end position="231"/>
    </location>
</feature>
<keyword evidence="5" id="KW-0805">Transcription regulation</keyword>
<dbReference type="Pfam" id="PF00320">
    <property type="entry name" value="GATA"/>
    <property type="match status" value="2"/>
</dbReference>
<keyword evidence="6" id="KW-0238">DNA-binding</keyword>
<evidence type="ECO:0000256" key="10">
    <source>
        <dbReference type="SAM" id="MobiDB-lite"/>
    </source>
</evidence>
<dbReference type="GO" id="GO:0000978">
    <property type="term" value="F:RNA polymerase II cis-regulatory region sequence-specific DNA binding"/>
    <property type="evidence" value="ECO:0007669"/>
    <property type="project" value="TreeGrafter"/>
</dbReference>
<dbReference type="GO" id="GO:0045165">
    <property type="term" value="P:cell fate commitment"/>
    <property type="evidence" value="ECO:0007669"/>
    <property type="project" value="TreeGrafter"/>
</dbReference>
<dbReference type="EMBL" id="HG994592">
    <property type="protein sequence ID" value="CAF2823031.1"/>
    <property type="molecule type" value="Genomic_DNA"/>
</dbReference>
<dbReference type="Proteomes" id="UP000675881">
    <property type="component" value="Chromosome 13"/>
</dbReference>
<dbReference type="AlphaFoldDB" id="A0A7R8CHB3"/>
<accession>A0A7R8CHB3</accession>
<evidence type="ECO:0000256" key="2">
    <source>
        <dbReference type="ARBA" id="ARBA00022723"/>
    </source>
</evidence>
<dbReference type="FunFam" id="3.30.50.10:FF:000036">
    <property type="entry name" value="Endothelial transcription factor GATA-2"/>
    <property type="match status" value="1"/>
</dbReference>
<dbReference type="GO" id="GO:0000122">
    <property type="term" value="P:negative regulation of transcription by RNA polymerase II"/>
    <property type="evidence" value="ECO:0007669"/>
    <property type="project" value="TreeGrafter"/>
</dbReference>
<dbReference type="CDD" id="cd00202">
    <property type="entry name" value="ZnF_GATA"/>
    <property type="match status" value="2"/>
</dbReference>
<dbReference type="PROSITE" id="PS00344">
    <property type="entry name" value="GATA_ZN_FINGER_1"/>
    <property type="match status" value="2"/>
</dbReference>
<gene>
    <name evidence="12" type="ORF">LSAA_4217</name>
</gene>
<comment type="subcellular location">
    <subcellularLocation>
        <location evidence="1">Nucleus</location>
    </subcellularLocation>
</comment>
<feature type="compositionally biased region" description="Low complexity" evidence="10">
    <location>
        <begin position="155"/>
        <end position="178"/>
    </location>
</feature>
<evidence type="ECO:0000256" key="4">
    <source>
        <dbReference type="ARBA" id="ARBA00022833"/>
    </source>
</evidence>
<sequence>MGLFNIMTKLELDDECSSGKRSLHAERRGTHEIRAAEATTTSVHAGSSPSCLLLSAPSSSVSSSSSTSTPPSSPTASCSSSFLLRSLYSAAAAQSQMGRGPFYTPFHSMWGFGGGNGGGANNGGGSSSNKQSYVFGTPNFGYPPTPPKESDPLSNNNNANNNEMDYGSTPPTSTGGPSASDLMTSEMKPSADQIMNSLSSFGANTFATGGSASQMRKYPEGTSSSSSSNGYSLGSSNPYSYYASPDLSVYGSAYSVRSLQSRPKPKAKSTAEGRECVNCGATSTPLWRRDGNGHYLCNACGLYYKMNGQNRPLVKPKRRLSTSRREGTSCSNCKTTQTTLWRRNHNGEPVCNACGLYYKLHNVERPMTMKKDGIQTRNRKLAAKARKKHVGMHDFFKPLHDARFGPYPGSGYFGNMSQYYGHNMMSSGFMSSGGSSMAGGGLDQGLLLDQQQLVSGNSNASPPMSTHSPSSFQQQGSGINNNNAGHNDASSSSMVAPA</sequence>
<dbReference type="SMART" id="SM00401">
    <property type="entry name" value="ZnF_GATA"/>
    <property type="match status" value="2"/>
</dbReference>
<evidence type="ECO:0000259" key="11">
    <source>
        <dbReference type="PROSITE" id="PS50114"/>
    </source>
</evidence>
<dbReference type="GO" id="GO:0000981">
    <property type="term" value="F:DNA-binding transcription factor activity, RNA polymerase II-specific"/>
    <property type="evidence" value="ECO:0007669"/>
    <property type="project" value="InterPro"/>
</dbReference>
<protein>
    <submittedName>
        <fullName evidence="12">GATA2</fullName>
    </submittedName>
</protein>
<dbReference type="InterPro" id="IPR039355">
    <property type="entry name" value="Transcription_factor_GATA"/>
</dbReference>
<dbReference type="GO" id="GO:0045944">
    <property type="term" value="P:positive regulation of transcription by RNA polymerase II"/>
    <property type="evidence" value="ECO:0007669"/>
    <property type="project" value="TreeGrafter"/>
</dbReference>
<feature type="domain" description="GATA-type" evidence="11">
    <location>
        <begin position="270"/>
        <end position="324"/>
    </location>
</feature>
<evidence type="ECO:0000256" key="1">
    <source>
        <dbReference type="ARBA" id="ARBA00004123"/>
    </source>
</evidence>
<feature type="region of interest" description="Disordered" evidence="10">
    <location>
        <begin position="455"/>
        <end position="498"/>
    </location>
</feature>
<organism evidence="12 13">
    <name type="scientific">Lepeophtheirus salmonis</name>
    <name type="common">Salmon louse</name>
    <name type="synonym">Caligus salmonis</name>
    <dbReference type="NCBI Taxonomy" id="72036"/>
    <lineage>
        <taxon>Eukaryota</taxon>
        <taxon>Metazoa</taxon>
        <taxon>Ecdysozoa</taxon>
        <taxon>Arthropoda</taxon>
        <taxon>Crustacea</taxon>
        <taxon>Multicrustacea</taxon>
        <taxon>Hexanauplia</taxon>
        <taxon>Copepoda</taxon>
        <taxon>Siphonostomatoida</taxon>
        <taxon>Caligidae</taxon>
        <taxon>Lepeophtheirus</taxon>
    </lineage>
</organism>
<dbReference type="InterPro" id="IPR000679">
    <property type="entry name" value="Znf_GATA"/>
</dbReference>
<evidence type="ECO:0000313" key="12">
    <source>
        <dbReference type="EMBL" id="CAF2823031.1"/>
    </source>
</evidence>
<name>A0A7R8CHB3_LEPSM</name>
<evidence type="ECO:0000256" key="9">
    <source>
        <dbReference type="PIRSR" id="PIRSR003027-1"/>
    </source>
</evidence>
<feature type="zinc finger region" description="GATA-type 1" evidence="9">
    <location>
        <begin position="276"/>
        <end position="300"/>
    </location>
</feature>
<evidence type="ECO:0000256" key="5">
    <source>
        <dbReference type="ARBA" id="ARBA00023015"/>
    </source>
</evidence>
<dbReference type="GO" id="GO:0005634">
    <property type="term" value="C:nucleus"/>
    <property type="evidence" value="ECO:0007669"/>
    <property type="project" value="UniProtKB-SubCell"/>
</dbReference>
<dbReference type="PANTHER" id="PTHR10071">
    <property type="entry name" value="TRANSCRIPTION FACTOR GATA FAMILY MEMBER"/>
    <property type="match status" value="1"/>
</dbReference>
<feature type="domain" description="GATA-type" evidence="11">
    <location>
        <begin position="324"/>
        <end position="377"/>
    </location>
</feature>
<keyword evidence="8" id="KW-0539">Nucleus</keyword>
<evidence type="ECO:0000313" key="13">
    <source>
        <dbReference type="Proteomes" id="UP000675881"/>
    </source>
</evidence>
<keyword evidence="3 9" id="KW-0863">Zinc-finger</keyword>
<dbReference type="Gene3D" id="3.30.50.10">
    <property type="entry name" value="Erythroid Transcription Factor GATA-1, subunit A"/>
    <property type="match status" value="2"/>
</dbReference>
<keyword evidence="7" id="KW-0804">Transcription</keyword>
<keyword evidence="13" id="KW-1185">Reference proteome</keyword>
<dbReference type="PANTHER" id="PTHR10071:SF281">
    <property type="entry name" value="BOX A-BINDING FACTOR-RELATED"/>
    <property type="match status" value="1"/>
</dbReference>
<evidence type="ECO:0000256" key="7">
    <source>
        <dbReference type="ARBA" id="ARBA00023163"/>
    </source>
</evidence>
<evidence type="ECO:0000256" key="8">
    <source>
        <dbReference type="ARBA" id="ARBA00023242"/>
    </source>
</evidence>